<organism evidence="3 4">
    <name type="scientific">Polyplosphaeria fusca</name>
    <dbReference type="NCBI Taxonomy" id="682080"/>
    <lineage>
        <taxon>Eukaryota</taxon>
        <taxon>Fungi</taxon>
        <taxon>Dikarya</taxon>
        <taxon>Ascomycota</taxon>
        <taxon>Pezizomycotina</taxon>
        <taxon>Dothideomycetes</taxon>
        <taxon>Pleosporomycetidae</taxon>
        <taxon>Pleosporales</taxon>
        <taxon>Tetraplosphaeriaceae</taxon>
        <taxon>Polyplosphaeria</taxon>
    </lineage>
</organism>
<dbReference type="CDD" id="cd00144">
    <property type="entry name" value="MPP_PPP_family"/>
    <property type="match status" value="1"/>
</dbReference>
<reference evidence="3" key="1">
    <citation type="journal article" date="2020" name="Stud. Mycol.">
        <title>101 Dothideomycetes genomes: a test case for predicting lifestyles and emergence of pathogens.</title>
        <authorList>
            <person name="Haridas S."/>
            <person name="Albert R."/>
            <person name="Binder M."/>
            <person name="Bloem J."/>
            <person name="Labutti K."/>
            <person name="Salamov A."/>
            <person name="Andreopoulos B."/>
            <person name="Baker S."/>
            <person name="Barry K."/>
            <person name="Bills G."/>
            <person name="Bluhm B."/>
            <person name="Cannon C."/>
            <person name="Castanera R."/>
            <person name="Culley D."/>
            <person name="Daum C."/>
            <person name="Ezra D."/>
            <person name="Gonzalez J."/>
            <person name="Henrissat B."/>
            <person name="Kuo A."/>
            <person name="Liang C."/>
            <person name="Lipzen A."/>
            <person name="Lutzoni F."/>
            <person name="Magnuson J."/>
            <person name="Mondo S."/>
            <person name="Nolan M."/>
            <person name="Ohm R."/>
            <person name="Pangilinan J."/>
            <person name="Park H.-J."/>
            <person name="Ramirez L."/>
            <person name="Alfaro M."/>
            <person name="Sun H."/>
            <person name="Tritt A."/>
            <person name="Yoshinaga Y."/>
            <person name="Zwiers L.-H."/>
            <person name="Turgeon B."/>
            <person name="Goodwin S."/>
            <person name="Spatafora J."/>
            <person name="Crous P."/>
            <person name="Grigoriev I."/>
        </authorList>
    </citation>
    <scope>NUCLEOTIDE SEQUENCE</scope>
    <source>
        <strain evidence="3">CBS 125425</strain>
    </source>
</reference>
<dbReference type="AlphaFoldDB" id="A0A9P4V1A1"/>
<dbReference type="OrthoDB" id="10267127at2759"/>
<evidence type="ECO:0000313" key="3">
    <source>
        <dbReference type="EMBL" id="KAF2732090.1"/>
    </source>
</evidence>
<comment type="caution">
    <text evidence="3">The sequence shown here is derived from an EMBL/GenBank/DDBJ whole genome shotgun (WGS) entry which is preliminary data.</text>
</comment>
<protein>
    <submittedName>
        <fullName evidence="3">Metallo-dependent phosphatase</fullName>
    </submittedName>
</protein>
<dbReference type="PANTHER" id="PTHR42850">
    <property type="entry name" value="METALLOPHOSPHOESTERASE"/>
    <property type="match status" value="1"/>
</dbReference>
<dbReference type="GO" id="GO:0016791">
    <property type="term" value="F:phosphatase activity"/>
    <property type="evidence" value="ECO:0007669"/>
    <property type="project" value="TreeGrafter"/>
</dbReference>
<keyword evidence="1" id="KW-0812">Transmembrane</keyword>
<dbReference type="Gene3D" id="3.60.21.10">
    <property type="match status" value="1"/>
</dbReference>
<proteinExistence type="predicted"/>
<dbReference type="Pfam" id="PF00149">
    <property type="entry name" value="Metallophos"/>
    <property type="match status" value="1"/>
</dbReference>
<keyword evidence="1" id="KW-1133">Transmembrane helix</keyword>
<gene>
    <name evidence="3" type="ORF">EJ04DRAFT_578617</name>
</gene>
<accession>A0A9P4V1A1</accession>
<dbReference type="GO" id="GO:0006798">
    <property type="term" value="P:polyphosphate catabolic process"/>
    <property type="evidence" value="ECO:0007669"/>
    <property type="project" value="TreeGrafter"/>
</dbReference>
<dbReference type="GO" id="GO:0005737">
    <property type="term" value="C:cytoplasm"/>
    <property type="evidence" value="ECO:0007669"/>
    <property type="project" value="TreeGrafter"/>
</dbReference>
<dbReference type="Proteomes" id="UP000799444">
    <property type="component" value="Unassembled WGS sequence"/>
</dbReference>
<keyword evidence="4" id="KW-1185">Reference proteome</keyword>
<sequence length="388" mass="44161">MSHRTYDPSTRPLIDQIPDNDILSVSDEDESFYARDDDAHILHPYWRSIYTKTASRVPRRVQRYFFVYLAIFVLFLIGWKAYLGPRYSEYRQLIKAMDTEPKDKFGENVRPEFKDMVMVNELDGQYLPSETNGRRLVFVGDVHGCREELERLLHKLSFDKHNDHLILLGDIVSKGPDSAGVVSLASLLSASCVRGNHEDKLLLSIAKREKRLITPTALEIADTTPYEDLEDEAQAQGNHKLRKLAKSMSKANIKWLKTCPVILHIGQVPHIGDMVAVHAGLVPGVSLDRQDPFQCMNMRTIDLDTRIPSETREHTPWTKFWNHQQEKLHASKRTTVVYGHDRKTGLNIKKWSKGLDSGCVAGGKLTAWVVDGKGEGELVHVKCKGHEE</sequence>
<feature type="domain" description="Calcineurin-like phosphoesterase" evidence="2">
    <location>
        <begin position="135"/>
        <end position="341"/>
    </location>
</feature>
<evidence type="ECO:0000259" key="2">
    <source>
        <dbReference type="Pfam" id="PF00149"/>
    </source>
</evidence>
<evidence type="ECO:0000313" key="4">
    <source>
        <dbReference type="Proteomes" id="UP000799444"/>
    </source>
</evidence>
<name>A0A9P4V1A1_9PLEO</name>
<dbReference type="GO" id="GO:0000298">
    <property type="term" value="F:endopolyphosphatase activity"/>
    <property type="evidence" value="ECO:0007669"/>
    <property type="project" value="TreeGrafter"/>
</dbReference>
<feature type="transmembrane region" description="Helical" evidence="1">
    <location>
        <begin position="65"/>
        <end position="83"/>
    </location>
</feature>
<dbReference type="InterPro" id="IPR050126">
    <property type="entry name" value="Ap4A_hydrolase"/>
</dbReference>
<dbReference type="PANTHER" id="PTHR42850:SF4">
    <property type="entry name" value="ZINC-DEPENDENT ENDOPOLYPHOSPHATASE"/>
    <property type="match status" value="1"/>
</dbReference>
<keyword evidence="1" id="KW-0472">Membrane</keyword>
<dbReference type="EMBL" id="ML996183">
    <property type="protein sequence ID" value="KAF2732090.1"/>
    <property type="molecule type" value="Genomic_DNA"/>
</dbReference>
<dbReference type="InterPro" id="IPR004843">
    <property type="entry name" value="Calcineurin-like_PHP"/>
</dbReference>
<evidence type="ECO:0000256" key="1">
    <source>
        <dbReference type="SAM" id="Phobius"/>
    </source>
</evidence>
<dbReference type="SUPFAM" id="SSF56300">
    <property type="entry name" value="Metallo-dependent phosphatases"/>
    <property type="match status" value="1"/>
</dbReference>
<dbReference type="InterPro" id="IPR029052">
    <property type="entry name" value="Metallo-depent_PP-like"/>
</dbReference>